<dbReference type="AlphaFoldDB" id="A0A4U0GS76"/>
<organism evidence="3 4">
    <name type="scientific">Sphingobacterium alkalisoli</name>
    <dbReference type="NCBI Taxonomy" id="1874115"/>
    <lineage>
        <taxon>Bacteria</taxon>
        <taxon>Pseudomonadati</taxon>
        <taxon>Bacteroidota</taxon>
        <taxon>Sphingobacteriia</taxon>
        <taxon>Sphingobacteriales</taxon>
        <taxon>Sphingobacteriaceae</taxon>
        <taxon>Sphingobacterium</taxon>
    </lineage>
</organism>
<dbReference type="InterPro" id="IPR013097">
    <property type="entry name" value="Dabb"/>
</dbReference>
<feature type="domain" description="Stress-response A/B barrel" evidence="2">
    <location>
        <begin position="41"/>
        <end position="137"/>
    </location>
</feature>
<evidence type="ECO:0000313" key="4">
    <source>
        <dbReference type="Proteomes" id="UP000309872"/>
    </source>
</evidence>
<dbReference type="InterPro" id="IPR011008">
    <property type="entry name" value="Dimeric_a/b-barrel"/>
</dbReference>
<dbReference type="Gene3D" id="3.30.70.100">
    <property type="match status" value="1"/>
</dbReference>
<name>A0A4U0GS76_9SPHI</name>
<evidence type="ECO:0000313" key="3">
    <source>
        <dbReference type="EMBL" id="TJY61304.1"/>
    </source>
</evidence>
<dbReference type="Proteomes" id="UP000309872">
    <property type="component" value="Unassembled WGS sequence"/>
</dbReference>
<reference evidence="3 4" key="1">
    <citation type="submission" date="2019-04" db="EMBL/GenBank/DDBJ databases">
        <title>Sphingobacterium olei sp. nov., isolated from oil-contaminated soil.</title>
        <authorList>
            <person name="Liu B."/>
        </authorList>
    </citation>
    <scope>NUCLEOTIDE SEQUENCE [LARGE SCALE GENOMIC DNA]</scope>
    <source>
        <strain evidence="3 4">Y3L14</strain>
    </source>
</reference>
<dbReference type="InterPro" id="IPR044662">
    <property type="entry name" value="HS1/DABB1-like"/>
</dbReference>
<dbReference type="PANTHER" id="PTHR33178">
    <property type="match status" value="1"/>
</dbReference>
<sequence>MKRRNFINTSTAGIAALTLSGVTAKPKTFSKKIQEQASGTIVHTVFFWLKEGLTEEEIQNFTEFFEELREVPTVQSLHYGKPAPTTAREVVDNSFSYNLIVTFANMEDINVYETHPFHLKAIEKYSHLWTKVKVSDTILM</sequence>
<accession>A0A4U0GS76</accession>
<gene>
    <name evidence="3" type="ORF">FAZ19_22050</name>
</gene>
<dbReference type="RefSeq" id="WP_136822941.1">
    <property type="nucleotide sequence ID" value="NZ_BMJX01000010.1"/>
</dbReference>
<dbReference type="PROSITE" id="PS51502">
    <property type="entry name" value="S_R_A_B_BARREL"/>
    <property type="match status" value="1"/>
</dbReference>
<evidence type="ECO:0000259" key="2">
    <source>
        <dbReference type="PROSITE" id="PS51502"/>
    </source>
</evidence>
<dbReference type="EMBL" id="SUKA01000010">
    <property type="protein sequence ID" value="TJY61304.1"/>
    <property type="molecule type" value="Genomic_DNA"/>
</dbReference>
<protein>
    <submittedName>
        <fullName evidence="3">Dabb family protein</fullName>
    </submittedName>
</protein>
<dbReference type="OrthoDB" id="7189263at2"/>
<comment type="subunit">
    <text evidence="1">Homodimer.</text>
</comment>
<evidence type="ECO:0000256" key="1">
    <source>
        <dbReference type="ARBA" id="ARBA00011738"/>
    </source>
</evidence>
<comment type="caution">
    <text evidence="3">The sequence shown here is derived from an EMBL/GenBank/DDBJ whole genome shotgun (WGS) entry which is preliminary data.</text>
</comment>
<dbReference type="SUPFAM" id="SSF54909">
    <property type="entry name" value="Dimeric alpha+beta barrel"/>
    <property type="match status" value="1"/>
</dbReference>
<dbReference type="SMART" id="SM00886">
    <property type="entry name" value="Dabb"/>
    <property type="match status" value="1"/>
</dbReference>
<keyword evidence="4" id="KW-1185">Reference proteome</keyword>
<proteinExistence type="predicted"/>
<dbReference type="Pfam" id="PF07876">
    <property type="entry name" value="Dabb"/>
    <property type="match status" value="1"/>
</dbReference>
<dbReference type="PANTHER" id="PTHR33178:SF10">
    <property type="entry name" value="STRESS-RESPONSE A_B BARREL DOMAIN-CONTAINING PROTEIN"/>
    <property type="match status" value="1"/>
</dbReference>